<evidence type="ECO:0000313" key="2">
    <source>
        <dbReference type="EMBL" id="PKY00347.1"/>
    </source>
</evidence>
<dbReference type="Gene3D" id="1.10.510.10">
    <property type="entry name" value="Transferase(Phosphotransferase) domain 1"/>
    <property type="match status" value="1"/>
</dbReference>
<dbReference type="InterPro" id="IPR000719">
    <property type="entry name" value="Prot_kinase_dom"/>
</dbReference>
<dbReference type="RefSeq" id="XP_024688941.1">
    <property type="nucleotide sequence ID" value="XM_024838392.1"/>
</dbReference>
<dbReference type="VEuPathDB" id="FungiDB:P168DRAFT_300131"/>
<dbReference type="InterPro" id="IPR011009">
    <property type="entry name" value="Kinase-like_dom_sf"/>
</dbReference>
<accession>A0A2I1CRV4</accession>
<dbReference type="Proteomes" id="UP000234254">
    <property type="component" value="Unassembled WGS sequence"/>
</dbReference>
<dbReference type="EMBL" id="MSFM01000015">
    <property type="protein sequence ID" value="PKY00347.1"/>
    <property type="molecule type" value="Genomic_DNA"/>
</dbReference>
<comment type="caution">
    <text evidence="2">The sequence shown here is derived from an EMBL/GenBank/DDBJ whole genome shotgun (WGS) entry which is preliminary data.</text>
</comment>
<dbReference type="SUPFAM" id="SSF56112">
    <property type="entry name" value="Protein kinase-like (PK-like)"/>
    <property type="match status" value="1"/>
</dbReference>
<sequence>MLGEPPLWFPKEFFFNHNDKSARITIVCKGKCFRIQLAPANFSQSPTSLKTYLRLMDSTRLSMKHDWVLSSFNPIFDQIEPASVNQRGYTLRDYLQPKTYSYSVYATNEELNRRIFQPTEMKLCVSEHNEILSKRPTKVFADGTARFLKLLDHDDQKAAIREMNMYKRIETLGLNDKVKVPRMYGVVQDRLEGRIIGLLLSWINCRNKTLACALGPETSSTLRVKWDSQLTAALKCLNEAGIVWGDVKAANTLIDDNEDAWIVDFGGGYTQGWMRKDQMETIEGDQAGLLEIKELLRQIP</sequence>
<proteinExistence type="predicted"/>
<dbReference type="PROSITE" id="PS50011">
    <property type="entry name" value="PROTEIN_KINASE_DOM"/>
    <property type="match status" value="1"/>
</dbReference>
<dbReference type="OrthoDB" id="4062651at2759"/>
<keyword evidence="3" id="KW-1185">Reference proteome</keyword>
<dbReference type="GO" id="GO:0005524">
    <property type="term" value="F:ATP binding"/>
    <property type="evidence" value="ECO:0007669"/>
    <property type="project" value="InterPro"/>
</dbReference>
<dbReference type="GeneID" id="36545916"/>
<dbReference type="AlphaFoldDB" id="A0A2I1CRV4"/>
<reference evidence="2" key="1">
    <citation type="submission" date="2016-12" db="EMBL/GenBank/DDBJ databases">
        <title>The genomes of Aspergillus section Nigri reveals drivers in fungal speciation.</title>
        <authorList>
            <consortium name="DOE Joint Genome Institute"/>
            <person name="Vesth T.C."/>
            <person name="Nybo J."/>
            <person name="Theobald S."/>
            <person name="Brandl J."/>
            <person name="Frisvad J.C."/>
            <person name="Nielsen K.F."/>
            <person name="Lyhne E.K."/>
            <person name="Kogle M.E."/>
            <person name="Kuo A."/>
            <person name="Riley R."/>
            <person name="Clum A."/>
            <person name="Nolan M."/>
            <person name="Lipzen A."/>
            <person name="Salamov A."/>
            <person name="Henrissat B."/>
            <person name="Wiebenga A."/>
            <person name="De vries R.P."/>
            <person name="Grigoriev I.V."/>
            <person name="Mortensen U.H."/>
            <person name="Andersen M.R."/>
            <person name="Baker S.E."/>
        </authorList>
    </citation>
    <scope>NUCLEOTIDE SEQUENCE</scope>
    <source>
        <strain evidence="2">IBT 28561</strain>
    </source>
</reference>
<feature type="domain" description="Protein kinase" evidence="1">
    <location>
        <begin position="89"/>
        <end position="300"/>
    </location>
</feature>
<protein>
    <recommendedName>
        <fullName evidence="1">Protein kinase domain-containing protein</fullName>
    </recommendedName>
</protein>
<evidence type="ECO:0000313" key="3">
    <source>
        <dbReference type="Proteomes" id="UP000234254"/>
    </source>
</evidence>
<gene>
    <name evidence="2" type="ORF">P168DRAFT_300131</name>
</gene>
<organism evidence="2 3">
    <name type="scientific">Aspergillus campestris (strain IBT 28561)</name>
    <dbReference type="NCBI Taxonomy" id="1392248"/>
    <lineage>
        <taxon>Eukaryota</taxon>
        <taxon>Fungi</taxon>
        <taxon>Dikarya</taxon>
        <taxon>Ascomycota</taxon>
        <taxon>Pezizomycotina</taxon>
        <taxon>Eurotiomycetes</taxon>
        <taxon>Eurotiomycetidae</taxon>
        <taxon>Eurotiales</taxon>
        <taxon>Aspergillaceae</taxon>
        <taxon>Aspergillus</taxon>
        <taxon>Aspergillus subgen. Circumdati</taxon>
    </lineage>
</organism>
<name>A0A2I1CRV4_ASPC2</name>
<dbReference type="GO" id="GO:0004672">
    <property type="term" value="F:protein kinase activity"/>
    <property type="evidence" value="ECO:0007669"/>
    <property type="project" value="InterPro"/>
</dbReference>
<evidence type="ECO:0000259" key="1">
    <source>
        <dbReference type="PROSITE" id="PS50011"/>
    </source>
</evidence>